<feature type="domain" description="Peptidase S9 prolyl oligopeptidase catalytic" evidence="2">
    <location>
        <begin position="444"/>
        <end position="653"/>
    </location>
</feature>
<gene>
    <name evidence="3" type="ORF">FOB72_05830</name>
</gene>
<keyword evidence="1" id="KW-0378">Hydrolase</keyword>
<dbReference type="EMBL" id="CP044065">
    <property type="protein sequence ID" value="QET01605.1"/>
    <property type="molecule type" value="Genomic_DNA"/>
</dbReference>
<dbReference type="SUPFAM" id="SSF82171">
    <property type="entry name" value="DPP6 N-terminal domain-like"/>
    <property type="match status" value="1"/>
</dbReference>
<dbReference type="AlphaFoldDB" id="A0A5P2H219"/>
<dbReference type="Gene3D" id="2.120.10.30">
    <property type="entry name" value="TolB, C-terminal domain"/>
    <property type="match status" value="1"/>
</dbReference>
<dbReference type="PANTHER" id="PTHR42776:SF27">
    <property type="entry name" value="DIPEPTIDYL PEPTIDASE FAMILY MEMBER 6"/>
    <property type="match status" value="1"/>
</dbReference>
<reference evidence="3 4" key="1">
    <citation type="submission" date="2019-09" db="EMBL/GenBank/DDBJ databases">
        <title>FDA dAtabase for Regulatory Grade micrObial Sequences (FDA-ARGOS): Supporting development and validation of Infectious Disease Dx tests.</title>
        <authorList>
            <person name="Sciortino C."/>
            <person name="Tallon L."/>
            <person name="Sadzewicz L."/>
            <person name="Vavikolanu K."/>
            <person name="Mehta A."/>
            <person name="Aluvathingal J."/>
            <person name="Nadendla S."/>
            <person name="Nandy P."/>
            <person name="Geyer C."/>
            <person name="Yan Y."/>
            <person name="Sichtig H."/>
        </authorList>
    </citation>
    <scope>NUCLEOTIDE SEQUENCE [LARGE SCALE GENOMIC DNA]</scope>
    <source>
        <strain evidence="3 4">FDAARGOS_664</strain>
    </source>
</reference>
<name>A0A5P2H219_9BURK</name>
<evidence type="ECO:0000256" key="1">
    <source>
        <dbReference type="ARBA" id="ARBA00022801"/>
    </source>
</evidence>
<protein>
    <submittedName>
        <fullName evidence="3">S9 family peptidase</fullName>
    </submittedName>
</protein>
<organism evidence="3 4">
    <name type="scientific">Cupriavidus pauculus</name>
    <dbReference type="NCBI Taxonomy" id="82633"/>
    <lineage>
        <taxon>Bacteria</taxon>
        <taxon>Pseudomonadati</taxon>
        <taxon>Pseudomonadota</taxon>
        <taxon>Betaproteobacteria</taxon>
        <taxon>Burkholderiales</taxon>
        <taxon>Burkholderiaceae</taxon>
        <taxon>Cupriavidus</taxon>
    </lineage>
</organism>
<dbReference type="RefSeq" id="WP_150371670.1">
    <property type="nucleotide sequence ID" value="NZ_CP044065.1"/>
</dbReference>
<sequence>MPNAPTSLSDSLSDTPLIPRVELFGNPVRAGARISPDGRYLSWSAPDGGVMNLWVAPRDNPAQAKVLTRDRLRGVYTSWWSYDGAHLLYVQDVGGDENYHVYAISPEGGNPRDLTPFEGVRASVAALSHKPALRGKALLSVNQRDPRYHDLYLADIATGELTLVQENPGYAGFLTDDDFRVLLAVETLDDGGARYLKPRATADATADATPGGQGWQPWLSVSPDDARTTHASHVDVTGRTLYVYDSRGRDTAALVSIPLAAESGDTAVPTVIAEDARADIGGALLDAFTYEPLAYSLEHERRELVVLAESLRADVALLDGRLGGVDGEWGLVSRSEDDRYWIVGAASDRVPGAAWLFDRQTRALERLYVTRPTLLDHSLARMQSTTIRSRDGLDLVTYVTIPVHADASLAEGGKPLTSRVPVPTVLLVHGGPWARDSFGFNPLHQWLANRGYAVLSVNFRGSTGFGKRFLSASDLEWGAKMDDDLCDAVDWAVAQGIADPARVAVMGWSYGGYATLWAMTHHAERYACGVDVVGPSNLETLLASIPPYWESFRSTLYRAVGNPDTEAGKALLKERSPLTHAARIAKPLLIGQGANDPRVKEAESTQMIDAMRAKGIPFTYVVFPDEGHGFLRPANSIRFNTIIETFLATHLGGRFEPSHPAEIEGNTAVVEAVERY</sequence>
<evidence type="ECO:0000313" key="3">
    <source>
        <dbReference type="EMBL" id="QET01605.1"/>
    </source>
</evidence>
<dbReference type="OrthoDB" id="4269629at2"/>
<proteinExistence type="predicted"/>
<dbReference type="InterPro" id="IPR001375">
    <property type="entry name" value="Peptidase_S9_cat"/>
</dbReference>
<dbReference type="InterPro" id="IPR029058">
    <property type="entry name" value="AB_hydrolase_fold"/>
</dbReference>
<accession>A0A5P2H219</accession>
<evidence type="ECO:0000313" key="4">
    <source>
        <dbReference type="Proteomes" id="UP000322822"/>
    </source>
</evidence>
<dbReference type="Pfam" id="PF00326">
    <property type="entry name" value="Peptidase_S9"/>
    <property type="match status" value="1"/>
</dbReference>
<dbReference type="Proteomes" id="UP000322822">
    <property type="component" value="Chromosome 1"/>
</dbReference>
<dbReference type="Gene3D" id="3.40.50.1820">
    <property type="entry name" value="alpha/beta hydrolase"/>
    <property type="match status" value="1"/>
</dbReference>
<dbReference type="GO" id="GO:0004252">
    <property type="term" value="F:serine-type endopeptidase activity"/>
    <property type="evidence" value="ECO:0007669"/>
    <property type="project" value="TreeGrafter"/>
</dbReference>
<dbReference type="SUPFAM" id="SSF53474">
    <property type="entry name" value="alpha/beta-Hydrolases"/>
    <property type="match status" value="1"/>
</dbReference>
<evidence type="ECO:0000259" key="2">
    <source>
        <dbReference type="Pfam" id="PF00326"/>
    </source>
</evidence>
<dbReference type="PANTHER" id="PTHR42776">
    <property type="entry name" value="SERINE PEPTIDASE S9 FAMILY MEMBER"/>
    <property type="match status" value="1"/>
</dbReference>
<dbReference type="InterPro" id="IPR011042">
    <property type="entry name" value="6-blade_b-propeller_TolB-like"/>
</dbReference>
<dbReference type="GO" id="GO:0006508">
    <property type="term" value="P:proteolysis"/>
    <property type="evidence" value="ECO:0007669"/>
    <property type="project" value="InterPro"/>
</dbReference>